<dbReference type="GO" id="GO:0032259">
    <property type="term" value="P:methylation"/>
    <property type="evidence" value="ECO:0007669"/>
    <property type="project" value="UniProtKB-KW"/>
</dbReference>
<dbReference type="InterPro" id="IPR029063">
    <property type="entry name" value="SAM-dependent_MTases_sf"/>
</dbReference>
<dbReference type="GO" id="GO:0042393">
    <property type="term" value="F:histone binding"/>
    <property type="evidence" value="ECO:0007669"/>
    <property type="project" value="InterPro"/>
</dbReference>
<evidence type="ECO:0000256" key="9">
    <source>
        <dbReference type="ARBA" id="ARBA00023015"/>
    </source>
</evidence>
<comment type="similarity">
    <text evidence="14">Belongs to the class I-like SAM-binding methyltransferase superfamily. DOT1 family.</text>
</comment>
<keyword evidence="11 14" id="KW-0539">Nucleus</keyword>
<feature type="compositionally biased region" description="Basic and acidic residues" evidence="16">
    <location>
        <begin position="96"/>
        <end position="106"/>
    </location>
</feature>
<dbReference type="InterPro" id="IPR021162">
    <property type="entry name" value="Dot1"/>
</dbReference>
<dbReference type="Proteomes" id="UP000603453">
    <property type="component" value="Unassembled WGS sequence"/>
</dbReference>
<feature type="binding site" evidence="15">
    <location>
        <begin position="332"/>
        <end position="341"/>
    </location>
    <ligand>
        <name>S-adenosyl-L-methionine</name>
        <dbReference type="ChEBI" id="CHEBI:59789"/>
    </ligand>
</feature>
<evidence type="ECO:0000256" key="7">
    <source>
        <dbReference type="ARBA" id="ARBA00022737"/>
    </source>
</evidence>
<evidence type="ECO:0000256" key="10">
    <source>
        <dbReference type="ARBA" id="ARBA00023163"/>
    </source>
</evidence>
<comment type="catalytic activity">
    <reaction evidence="13 14">
        <text>L-lysyl(79)-[histone H3] + 3 S-adenosyl-L-methionine = N(6),N(6),N(6)-trimethyl-L-lysyl(79)-[histone H3] + 3 S-adenosyl-L-homocysteine + 3 H(+)</text>
        <dbReference type="Rhea" id="RHEA:60328"/>
        <dbReference type="Rhea" id="RHEA-COMP:15549"/>
        <dbReference type="Rhea" id="RHEA-COMP:15552"/>
        <dbReference type="ChEBI" id="CHEBI:15378"/>
        <dbReference type="ChEBI" id="CHEBI:29969"/>
        <dbReference type="ChEBI" id="CHEBI:57856"/>
        <dbReference type="ChEBI" id="CHEBI:59789"/>
        <dbReference type="ChEBI" id="CHEBI:61961"/>
        <dbReference type="EC" id="2.1.1.360"/>
    </reaction>
</comment>
<evidence type="ECO:0000256" key="6">
    <source>
        <dbReference type="ARBA" id="ARBA00022691"/>
    </source>
</evidence>
<dbReference type="Pfam" id="PF08123">
    <property type="entry name" value="DOT1"/>
    <property type="match status" value="1"/>
</dbReference>
<comment type="subcellular location">
    <subcellularLocation>
        <location evidence="1 14">Nucleus</location>
    </subcellularLocation>
</comment>
<keyword evidence="19" id="KW-1185">Reference proteome</keyword>
<evidence type="ECO:0000256" key="2">
    <source>
        <dbReference type="ARBA" id="ARBA00012190"/>
    </source>
</evidence>
<dbReference type="InterPro" id="IPR025789">
    <property type="entry name" value="DOT1_dom"/>
</dbReference>
<dbReference type="PANTHER" id="PTHR21451">
    <property type="entry name" value="HISTONE H3 METHYLTRANSFERASE"/>
    <property type="match status" value="1"/>
</dbReference>
<reference evidence="18" key="1">
    <citation type="submission" date="2020-12" db="EMBL/GenBank/DDBJ databases">
        <title>Metabolic potential, ecology and presence of endohyphal bacteria is reflected in genomic diversity of Mucoromycotina.</title>
        <authorList>
            <person name="Muszewska A."/>
            <person name="Okrasinska A."/>
            <person name="Steczkiewicz K."/>
            <person name="Drgas O."/>
            <person name="Orlowska M."/>
            <person name="Perlinska-Lenart U."/>
            <person name="Aleksandrzak-Piekarczyk T."/>
            <person name="Szatraj K."/>
            <person name="Zielenkiewicz U."/>
            <person name="Pilsyk S."/>
            <person name="Malc E."/>
            <person name="Mieczkowski P."/>
            <person name="Kruszewska J.S."/>
            <person name="Biernat P."/>
            <person name="Pawlowska J."/>
        </authorList>
    </citation>
    <scope>NUCLEOTIDE SEQUENCE</scope>
    <source>
        <strain evidence="18">WA0000017839</strain>
    </source>
</reference>
<sequence length="507" mass="56807">MTTIDSSKTEDRSHLLVEKDQNKQTVTLPPKKVMASKLAAAAAAAKAAQAAAAEAEAAQAAQAQSQPVVETEKKSGESTKTDVSSTKRRLSSSVENPREKKISREKAPIVKPGKSITHSDRIVQAEISQYRPYFTETDADSPGQSAPTTKEKNLRVVLEYPGSIEPENFLLLKPVLKNTTGRSNEEEEEDKDEYNPITDLMRTCEFIYDCYLLPGEQQKLLGNQSHGIMRNLTKYRNRRSSAGFSQAVKDFNKVMRRLKAEGVISKNAKAMCHPNYDLACHILFQVYSRTVARQSDALNNYQAFSNNVYGEINPILVKDFISKTGVNSKSVFMDLGCGIGNVVLQVAAQTGCEAYGIEIMETPCKFAKRQLKEYAARMKAWRLPTGKIHFRHGDFLDVAANDLYATLKRSDVLLVNNYAFDAATNQALAQLFLDLKEGTRIISLKSFVPKHHKINQRTLNMPESILRVEEFEYYSEAVSWTNNGGHYYIATVDRGRLAPYFEEMYGH</sequence>
<dbReference type="GO" id="GO:0000781">
    <property type="term" value="C:chromosome, telomeric region"/>
    <property type="evidence" value="ECO:0007669"/>
    <property type="project" value="GOC"/>
</dbReference>
<feature type="binding site" evidence="15">
    <location>
        <position position="358"/>
    </location>
    <ligand>
        <name>S-adenosyl-L-methionine</name>
        <dbReference type="ChEBI" id="CHEBI:59789"/>
    </ligand>
</feature>
<keyword evidence="10 14" id="KW-0804">Transcription</keyword>
<organism evidence="18 19">
    <name type="scientific">Mucor saturninus</name>
    <dbReference type="NCBI Taxonomy" id="64648"/>
    <lineage>
        <taxon>Eukaryota</taxon>
        <taxon>Fungi</taxon>
        <taxon>Fungi incertae sedis</taxon>
        <taxon>Mucoromycota</taxon>
        <taxon>Mucoromycotina</taxon>
        <taxon>Mucoromycetes</taxon>
        <taxon>Mucorales</taxon>
        <taxon>Mucorineae</taxon>
        <taxon>Mucoraceae</taxon>
        <taxon>Mucor</taxon>
    </lineage>
</organism>
<evidence type="ECO:0000313" key="18">
    <source>
        <dbReference type="EMBL" id="KAG2200939.1"/>
    </source>
</evidence>
<dbReference type="FunFam" id="3.40.50.150:FF:000033">
    <property type="entry name" value="Histone-lysine N-methyltransferase, H3 lysine-79 specific"/>
    <property type="match status" value="1"/>
</dbReference>
<feature type="domain" description="DOT1" evidence="17">
    <location>
        <begin position="187"/>
        <end position="505"/>
    </location>
</feature>
<dbReference type="PROSITE" id="PS51569">
    <property type="entry name" value="DOT1"/>
    <property type="match status" value="1"/>
</dbReference>
<comment type="caution">
    <text evidence="18">The sequence shown here is derived from an EMBL/GenBank/DDBJ whole genome shotgun (WGS) entry which is preliminary data.</text>
</comment>
<dbReference type="GO" id="GO:0000786">
    <property type="term" value="C:nucleosome"/>
    <property type="evidence" value="ECO:0007669"/>
    <property type="project" value="InterPro"/>
</dbReference>
<evidence type="ECO:0000256" key="3">
    <source>
        <dbReference type="ARBA" id="ARBA00020987"/>
    </source>
</evidence>
<evidence type="ECO:0000259" key="17">
    <source>
        <dbReference type="PROSITE" id="PS51569"/>
    </source>
</evidence>
<evidence type="ECO:0000256" key="15">
    <source>
        <dbReference type="PIRSR" id="PIRSR017570-1"/>
    </source>
</evidence>
<accession>A0A8H7QY49</accession>
<feature type="compositionally biased region" description="Basic and acidic residues" evidence="16">
    <location>
        <begin position="70"/>
        <end position="80"/>
    </location>
</feature>
<dbReference type="GO" id="GO:0005634">
    <property type="term" value="C:nucleus"/>
    <property type="evidence" value="ECO:0007669"/>
    <property type="project" value="UniProtKB-SubCell"/>
</dbReference>
<keyword evidence="7" id="KW-0677">Repeat</keyword>
<keyword evidence="4 14" id="KW-0489">Methyltransferase</keyword>
<evidence type="ECO:0000256" key="12">
    <source>
        <dbReference type="ARBA" id="ARBA00029821"/>
    </source>
</evidence>
<dbReference type="GO" id="GO:0000077">
    <property type="term" value="P:DNA damage checkpoint signaling"/>
    <property type="evidence" value="ECO:0007669"/>
    <property type="project" value="InterPro"/>
</dbReference>
<evidence type="ECO:0000256" key="8">
    <source>
        <dbReference type="ARBA" id="ARBA00022853"/>
    </source>
</evidence>
<proteinExistence type="inferred from homology"/>
<dbReference type="Gene3D" id="3.40.50.150">
    <property type="entry name" value="Vaccinia Virus protein VP39"/>
    <property type="match status" value="1"/>
</dbReference>
<feature type="region of interest" description="Disordered" evidence="16">
    <location>
        <begin position="1"/>
        <end position="28"/>
    </location>
</feature>
<feature type="compositionally biased region" description="Low complexity" evidence="16">
    <location>
        <begin position="50"/>
        <end position="64"/>
    </location>
</feature>
<evidence type="ECO:0000256" key="16">
    <source>
        <dbReference type="SAM" id="MobiDB-lite"/>
    </source>
</evidence>
<protein>
    <recommendedName>
        <fullName evidence="3 14">Histone-lysine N-methyltransferase, H3 lysine-79 specific</fullName>
        <ecNumber evidence="2 14">2.1.1.360</ecNumber>
    </recommendedName>
    <alternativeName>
        <fullName evidence="12 14">Histone H3-K79 methyltransferase</fullName>
    </alternativeName>
</protein>
<dbReference type="PIRSF" id="PIRSF017570">
    <property type="entry name" value="Histone_H3-K79_MeTrfase"/>
    <property type="match status" value="1"/>
</dbReference>
<evidence type="ECO:0000256" key="5">
    <source>
        <dbReference type="ARBA" id="ARBA00022679"/>
    </source>
</evidence>
<keyword evidence="5 14" id="KW-0808">Transferase</keyword>
<evidence type="ECO:0000256" key="4">
    <source>
        <dbReference type="ARBA" id="ARBA00022603"/>
    </source>
</evidence>
<keyword evidence="9 14" id="KW-0805">Transcription regulation</keyword>
<feature type="region of interest" description="Disordered" evidence="16">
    <location>
        <begin position="50"/>
        <end position="106"/>
    </location>
</feature>
<keyword evidence="8 14" id="KW-0156">Chromatin regulator</keyword>
<dbReference type="SUPFAM" id="SSF53335">
    <property type="entry name" value="S-adenosyl-L-methionine-dependent methyltransferases"/>
    <property type="match status" value="1"/>
</dbReference>
<feature type="binding site" evidence="15">
    <location>
        <begin position="394"/>
        <end position="395"/>
    </location>
    <ligand>
        <name>S-adenosyl-L-methionine</name>
        <dbReference type="ChEBI" id="CHEBI:59789"/>
    </ligand>
</feature>
<gene>
    <name evidence="18" type="ORF">INT47_003174</name>
</gene>
<dbReference type="GO" id="GO:0140956">
    <property type="term" value="F:histone H3K79 trimethyltransferase activity"/>
    <property type="evidence" value="ECO:0007669"/>
    <property type="project" value="UniProtKB-EC"/>
</dbReference>
<dbReference type="PANTHER" id="PTHR21451:SF0">
    <property type="entry name" value="HISTONE-LYSINE N-METHYLTRANSFERASE, H3 LYSINE-79 SPECIFIC"/>
    <property type="match status" value="1"/>
</dbReference>
<evidence type="ECO:0000313" key="19">
    <source>
        <dbReference type="Proteomes" id="UP000603453"/>
    </source>
</evidence>
<comment type="function">
    <text evidence="14">Histone methyltransferase that specifically trimethylates histone H3 to form H3K79me3. This methylation is required for telomere silencing and for the pachytene checkpoint during the meiotic cell cycle by allowing the recruitment of RAD9 to double strand breaks. Nucleosomes are preferred as substrate compared to free histone.</text>
</comment>
<evidence type="ECO:0000256" key="1">
    <source>
        <dbReference type="ARBA" id="ARBA00004123"/>
    </source>
</evidence>
<dbReference type="EC" id="2.1.1.360" evidence="2 14"/>
<dbReference type="GO" id="GO:0006281">
    <property type="term" value="P:DNA repair"/>
    <property type="evidence" value="ECO:0007669"/>
    <property type="project" value="InterPro"/>
</dbReference>
<name>A0A8H7QY49_9FUNG</name>
<dbReference type="GO" id="GO:0031509">
    <property type="term" value="P:subtelomeric heterochromatin formation"/>
    <property type="evidence" value="ECO:0007669"/>
    <property type="project" value="InterPro"/>
</dbReference>
<dbReference type="InterPro" id="IPR030445">
    <property type="entry name" value="H3-K79_meTrfase"/>
</dbReference>
<evidence type="ECO:0000256" key="11">
    <source>
        <dbReference type="ARBA" id="ARBA00023242"/>
    </source>
</evidence>
<evidence type="ECO:0000256" key="13">
    <source>
        <dbReference type="ARBA" id="ARBA00047770"/>
    </source>
</evidence>
<dbReference type="EMBL" id="JAEPRD010000077">
    <property type="protein sequence ID" value="KAG2200939.1"/>
    <property type="molecule type" value="Genomic_DNA"/>
</dbReference>
<keyword evidence="6 14" id="KW-0949">S-adenosyl-L-methionine</keyword>
<feature type="compositionally biased region" description="Basic and acidic residues" evidence="16">
    <location>
        <begin position="7"/>
        <end position="22"/>
    </location>
</feature>
<dbReference type="OrthoDB" id="443402at2759"/>
<dbReference type="AlphaFoldDB" id="A0A8H7QY49"/>
<dbReference type="CDD" id="cd02440">
    <property type="entry name" value="AdoMet_MTases"/>
    <property type="match status" value="1"/>
</dbReference>
<evidence type="ECO:0000256" key="14">
    <source>
        <dbReference type="PIRNR" id="PIRNR017570"/>
    </source>
</evidence>
<dbReference type="Gene3D" id="1.10.260.170">
    <property type="match status" value="1"/>
</dbReference>